<keyword evidence="4 8" id="KW-0812">Transmembrane</keyword>
<feature type="transmembrane region" description="Helical" evidence="8">
    <location>
        <begin position="410"/>
        <end position="431"/>
    </location>
</feature>
<keyword evidence="6 8" id="KW-0472">Membrane</keyword>
<feature type="transmembrane region" description="Helical" evidence="8">
    <location>
        <begin position="114"/>
        <end position="134"/>
    </location>
</feature>
<evidence type="ECO:0000256" key="6">
    <source>
        <dbReference type="ARBA" id="ARBA00023136"/>
    </source>
</evidence>
<feature type="transmembrane region" description="Helical" evidence="8">
    <location>
        <begin position="38"/>
        <end position="62"/>
    </location>
</feature>
<evidence type="ECO:0000313" key="10">
    <source>
        <dbReference type="Proteomes" id="UP001597468"/>
    </source>
</evidence>
<evidence type="ECO:0000313" key="9">
    <source>
        <dbReference type="EMBL" id="MFD2517751.1"/>
    </source>
</evidence>
<comment type="caution">
    <text evidence="9">The sequence shown here is derived from an EMBL/GenBank/DDBJ whole genome shotgun (WGS) entry which is preliminary data.</text>
</comment>
<organism evidence="9 10">
    <name type="scientific">Salinimicrobium flavum</name>
    <dbReference type="NCBI Taxonomy" id="1737065"/>
    <lineage>
        <taxon>Bacteria</taxon>
        <taxon>Pseudomonadati</taxon>
        <taxon>Bacteroidota</taxon>
        <taxon>Flavobacteriia</taxon>
        <taxon>Flavobacteriales</taxon>
        <taxon>Flavobacteriaceae</taxon>
        <taxon>Salinimicrobium</taxon>
    </lineage>
</organism>
<comment type="similarity">
    <text evidence="2">Belongs to the NrfD family.</text>
</comment>
<feature type="transmembrane region" description="Helical" evidence="8">
    <location>
        <begin position="368"/>
        <end position="390"/>
    </location>
</feature>
<gene>
    <name evidence="9" type="primary">nrfD</name>
    <name evidence="9" type="ORF">ACFSTG_07585</name>
</gene>
<feature type="transmembrane region" description="Helical" evidence="8">
    <location>
        <begin position="343"/>
        <end position="361"/>
    </location>
</feature>
<dbReference type="Pfam" id="PF03916">
    <property type="entry name" value="NrfD"/>
    <property type="match status" value="1"/>
</dbReference>
<reference evidence="10" key="1">
    <citation type="journal article" date="2019" name="Int. J. Syst. Evol. Microbiol.">
        <title>The Global Catalogue of Microorganisms (GCM) 10K type strain sequencing project: providing services to taxonomists for standard genome sequencing and annotation.</title>
        <authorList>
            <consortium name="The Broad Institute Genomics Platform"/>
            <consortium name="The Broad Institute Genome Sequencing Center for Infectious Disease"/>
            <person name="Wu L."/>
            <person name="Ma J."/>
        </authorList>
    </citation>
    <scope>NUCLEOTIDE SEQUENCE [LARGE SCALE GENOMIC DNA]</scope>
    <source>
        <strain evidence="10">KCTC 42585</strain>
    </source>
</reference>
<evidence type="ECO:0000256" key="3">
    <source>
        <dbReference type="ARBA" id="ARBA00022475"/>
    </source>
</evidence>
<feature type="transmembrane region" description="Helical" evidence="8">
    <location>
        <begin position="82"/>
        <end position="102"/>
    </location>
</feature>
<keyword evidence="5 8" id="KW-1133">Transmembrane helix</keyword>
<evidence type="ECO:0000256" key="8">
    <source>
        <dbReference type="SAM" id="Phobius"/>
    </source>
</evidence>
<feature type="transmembrane region" description="Helical" evidence="8">
    <location>
        <begin position="222"/>
        <end position="241"/>
    </location>
</feature>
<evidence type="ECO:0000256" key="4">
    <source>
        <dbReference type="ARBA" id="ARBA00022692"/>
    </source>
</evidence>
<dbReference type="InterPro" id="IPR005614">
    <property type="entry name" value="NrfD-like"/>
</dbReference>
<evidence type="ECO:0000256" key="1">
    <source>
        <dbReference type="ARBA" id="ARBA00004651"/>
    </source>
</evidence>
<dbReference type="RefSeq" id="WP_380750498.1">
    <property type="nucleotide sequence ID" value="NZ_JBHULT010000006.1"/>
</dbReference>
<dbReference type="EMBL" id="JBHULT010000006">
    <property type="protein sequence ID" value="MFD2517751.1"/>
    <property type="molecule type" value="Genomic_DNA"/>
</dbReference>
<dbReference type="PANTHER" id="PTHR43044:SF2">
    <property type="entry name" value="POLYSULPHIDE REDUCTASE NRFD"/>
    <property type="match status" value="1"/>
</dbReference>
<feature type="region of interest" description="Disordered" evidence="7">
    <location>
        <begin position="487"/>
        <end position="508"/>
    </location>
</feature>
<evidence type="ECO:0000256" key="2">
    <source>
        <dbReference type="ARBA" id="ARBA00008929"/>
    </source>
</evidence>
<sequence>MSHYEAPIRKPLVTGDKTYHDVTVDVAAPVEGRANKSWWIVFSIALVAFLWGLGCIIYTVSVGIGTWGLNRTVGWAWDITNFVWWVGIGHAGTLISAVLLLFRQKWRMAINRSAEAMTIFSVVQAGLFPIIHMGRPWLAYWVLPIPNQFGSLWVNFNSPLLWDVFAISTYLSVSLVFWWTGLLPDFAMIRDRAVKPFQKHIYGILSFGWSGRAKDWQRFEEVSLVLAGLATPLVLSVHTIVSFDFATSVIPGWHTTIFPPYFVAGAIFSGFAMVNTLLIIMRKVSNLEDYITIQHIELMNIVIMITGSIVGVAYITELFMAWYSGVEYEQYAFLNRATGPYWWAYWSMMTFNVFSPQFMWFKKLRTSIMFSFFISIVVNIGMWFERFVIIVTSLHRDYLPSSWTMFSPTFVDIGIFIGTIGFFFVLFLLYARTFPVIAQAEVKTILKSSGERYKILREEHGDHVDHTNTIVREPVANVEGGWIKAHEHEARKEHEPTTHTESLTDSEIDKDRIDEMLHRIGIFDPATQSADDLQKLNGVGPVMEQKLHQVGIYTFDQVGRLAEEDYVLLDRVIDNFPIEENRGDWNLQANELKNKR</sequence>
<feature type="transmembrane region" description="Helical" evidence="8">
    <location>
        <begin position="301"/>
        <end position="323"/>
    </location>
</feature>
<proteinExistence type="inferred from homology"/>
<evidence type="ECO:0000256" key="5">
    <source>
        <dbReference type="ARBA" id="ARBA00022989"/>
    </source>
</evidence>
<name>A0ABW5IVQ0_9FLAO</name>
<feature type="transmembrane region" description="Helical" evidence="8">
    <location>
        <begin position="160"/>
        <end position="182"/>
    </location>
</feature>
<accession>A0ABW5IVQ0</accession>
<evidence type="ECO:0000256" key="7">
    <source>
        <dbReference type="SAM" id="MobiDB-lite"/>
    </source>
</evidence>
<dbReference type="Proteomes" id="UP001597468">
    <property type="component" value="Unassembled WGS sequence"/>
</dbReference>
<feature type="transmembrane region" description="Helical" evidence="8">
    <location>
        <begin position="261"/>
        <end position="280"/>
    </location>
</feature>
<keyword evidence="10" id="KW-1185">Reference proteome</keyword>
<protein>
    <submittedName>
        <fullName evidence="9">NrfD/PsrC family molybdoenzyme membrane anchor subunit</fullName>
    </submittedName>
</protein>
<dbReference type="PANTHER" id="PTHR43044">
    <property type="match status" value="1"/>
</dbReference>
<feature type="compositionally biased region" description="Basic and acidic residues" evidence="7">
    <location>
        <begin position="487"/>
        <end position="498"/>
    </location>
</feature>
<keyword evidence="3" id="KW-1003">Cell membrane</keyword>
<comment type="subcellular location">
    <subcellularLocation>
        <location evidence="1">Cell membrane</location>
        <topology evidence="1">Multi-pass membrane protein</topology>
    </subcellularLocation>
</comment>